<reference evidence="1 2" key="1">
    <citation type="journal article" date="2016" name="Genome Announc.">
        <title>Draft Genome Sequences of Five Rapidly Growing Mycobacterium Species, M. thermoresistibile, M. fortuitum subsp. acetamidolyticum, M. canariasense, M. brisbanense, and M. novocastrense.</title>
        <authorList>
            <person name="Katahira K."/>
            <person name="Ogura Y."/>
            <person name="Gotoh Y."/>
            <person name="Hayashi T."/>
        </authorList>
    </citation>
    <scope>NUCLEOTIDE SEQUENCE [LARGE SCALE GENOMIC DNA]</scope>
    <source>
        <strain evidence="1 2">JCM6368</strain>
    </source>
</reference>
<comment type="caution">
    <text evidence="1">The sequence shown here is derived from an EMBL/GenBank/DDBJ whole genome shotgun (WGS) entry which is preliminary data.</text>
</comment>
<proteinExistence type="predicted"/>
<protein>
    <submittedName>
        <fullName evidence="1">Uncharacterized protein</fullName>
    </submittedName>
</protein>
<organism evidence="1 2">
    <name type="scientific">Mycolicibacterium fortuitum subsp. acetamidolyticum</name>
    <dbReference type="NCBI Taxonomy" id="144550"/>
    <lineage>
        <taxon>Bacteria</taxon>
        <taxon>Bacillati</taxon>
        <taxon>Actinomycetota</taxon>
        <taxon>Actinomycetes</taxon>
        <taxon>Mycobacteriales</taxon>
        <taxon>Mycobacteriaceae</taxon>
        <taxon>Mycolicibacterium</taxon>
    </lineage>
</organism>
<gene>
    <name evidence="1" type="ORF">RMCFA_6851</name>
</gene>
<dbReference type="Proteomes" id="UP000069705">
    <property type="component" value="Unassembled WGS sequence"/>
</dbReference>
<dbReference type="EMBL" id="BCSZ01000080">
    <property type="protein sequence ID" value="GAT06740.1"/>
    <property type="molecule type" value="Genomic_DNA"/>
</dbReference>
<sequence length="72" mass="7444">MSVAMTTDPDQLRAQVAAVLAEVPDPALDPSALDGVDIDVVAARLEQAHDLLVQALESVDRGQPAGPQATGR</sequence>
<reference evidence="2" key="2">
    <citation type="submission" date="2016-02" db="EMBL/GenBank/DDBJ databases">
        <title>Draft genome sequence of five rapidly growing Mycobacterium species.</title>
        <authorList>
            <person name="Katahira K."/>
            <person name="Gotou Y."/>
            <person name="Iida K."/>
            <person name="Ogura Y."/>
            <person name="Hayashi T."/>
        </authorList>
    </citation>
    <scope>NUCLEOTIDE SEQUENCE [LARGE SCALE GENOMIC DNA]</scope>
    <source>
        <strain evidence="2">JCM6368</strain>
    </source>
</reference>
<evidence type="ECO:0000313" key="2">
    <source>
        <dbReference type="Proteomes" id="UP000069705"/>
    </source>
</evidence>
<dbReference type="AlphaFoldDB" id="A0A100WYJ5"/>
<evidence type="ECO:0000313" key="1">
    <source>
        <dbReference type="EMBL" id="GAT06740.1"/>
    </source>
</evidence>
<name>A0A100WYJ5_MYCFO</name>
<accession>A0A100WYJ5</accession>